<keyword evidence="1" id="KW-1133">Transmembrane helix</keyword>
<dbReference type="Pfam" id="PF02229">
    <property type="entry name" value="PC4"/>
    <property type="match status" value="1"/>
</dbReference>
<dbReference type="GO" id="GO:0006355">
    <property type="term" value="P:regulation of DNA-templated transcription"/>
    <property type="evidence" value="ECO:0007669"/>
    <property type="project" value="InterPro"/>
</dbReference>
<feature type="transmembrane region" description="Helical" evidence="1">
    <location>
        <begin position="83"/>
        <end position="104"/>
    </location>
</feature>
<dbReference type="EMBL" id="BARV01005166">
    <property type="protein sequence ID" value="GAI11929.1"/>
    <property type="molecule type" value="Genomic_DNA"/>
</dbReference>
<proteinExistence type="predicted"/>
<gene>
    <name evidence="3" type="ORF">S06H3_10914</name>
</gene>
<protein>
    <recommendedName>
        <fullName evidence="2">Transcriptional coactivator p15 (PC4) C-terminal domain-containing protein</fullName>
    </recommendedName>
</protein>
<dbReference type="GO" id="GO:0003677">
    <property type="term" value="F:DNA binding"/>
    <property type="evidence" value="ECO:0007669"/>
    <property type="project" value="InterPro"/>
</dbReference>
<dbReference type="SUPFAM" id="SSF54447">
    <property type="entry name" value="ssDNA-binding transcriptional regulator domain"/>
    <property type="match status" value="1"/>
</dbReference>
<evidence type="ECO:0000256" key="1">
    <source>
        <dbReference type="SAM" id="Phobius"/>
    </source>
</evidence>
<keyword evidence="1" id="KW-0472">Membrane</keyword>
<keyword evidence="1" id="KW-0812">Transmembrane</keyword>
<comment type="caution">
    <text evidence="3">The sequence shown here is derived from an EMBL/GenBank/DDBJ whole genome shotgun (WGS) entry which is preliminary data.</text>
</comment>
<feature type="domain" description="Transcriptional coactivator p15 (PC4) C-terminal" evidence="2">
    <location>
        <begin position="14"/>
        <end position="63"/>
    </location>
</feature>
<dbReference type="InterPro" id="IPR003173">
    <property type="entry name" value="PC4_C"/>
</dbReference>
<dbReference type="Gene3D" id="2.30.31.10">
    <property type="entry name" value="Transcriptional Coactivator Pc4, Chain A"/>
    <property type="match status" value="1"/>
</dbReference>
<accession>X1MZY9</accession>
<evidence type="ECO:0000313" key="3">
    <source>
        <dbReference type="EMBL" id="GAI11929.1"/>
    </source>
</evidence>
<name>X1MZY9_9ZZZZ</name>
<dbReference type="AlphaFoldDB" id="X1MZY9"/>
<dbReference type="InterPro" id="IPR009044">
    <property type="entry name" value="ssDNA-bd_transcriptional_reg"/>
</dbReference>
<sequence length="122" mass="14301">MSDIKEIGHIDISDSKRIVLSTSNFRGSERIDLREHYINKEGSYNPSRRGVNCNSEWLEALVKLKIKGASNMWESFKEIWPQSFLKITFFLIAYGLFCGVRMVLKDEKKRRADRKESKKINK</sequence>
<reference evidence="3" key="1">
    <citation type="journal article" date="2014" name="Front. Microbiol.">
        <title>High frequency of phylogenetically diverse reductive dehalogenase-homologous genes in deep subseafloor sedimentary metagenomes.</title>
        <authorList>
            <person name="Kawai M."/>
            <person name="Futagami T."/>
            <person name="Toyoda A."/>
            <person name="Takaki Y."/>
            <person name="Nishi S."/>
            <person name="Hori S."/>
            <person name="Arai W."/>
            <person name="Tsubouchi T."/>
            <person name="Morono Y."/>
            <person name="Uchiyama I."/>
            <person name="Ito T."/>
            <person name="Fujiyama A."/>
            <person name="Inagaki F."/>
            <person name="Takami H."/>
        </authorList>
    </citation>
    <scope>NUCLEOTIDE SEQUENCE</scope>
    <source>
        <strain evidence="3">Expedition CK06-06</strain>
    </source>
</reference>
<organism evidence="3">
    <name type="scientific">marine sediment metagenome</name>
    <dbReference type="NCBI Taxonomy" id="412755"/>
    <lineage>
        <taxon>unclassified sequences</taxon>
        <taxon>metagenomes</taxon>
        <taxon>ecological metagenomes</taxon>
    </lineage>
</organism>
<evidence type="ECO:0000259" key="2">
    <source>
        <dbReference type="Pfam" id="PF02229"/>
    </source>
</evidence>